<dbReference type="SUPFAM" id="SSF63748">
    <property type="entry name" value="Tudor/PWWP/MBT"/>
    <property type="match status" value="1"/>
</dbReference>
<dbReference type="SUPFAM" id="SSF50199">
    <property type="entry name" value="Staphylococcal nuclease"/>
    <property type="match status" value="5"/>
</dbReference>
<gene>
    <name evidence="6" type="ORF">ASEP1449_LOCUS9136</name>
</gene>
<keyword evidence="3" id="KW-0677">Repeat</keyword>
<evidence type="ECO:0000259" key="5">
    <source>
        <dbReference type="PROSITE" id="PS50830"/>
    </source>
</evidence>
<dbReference type="InterPro" id="IPR035437">
    <property type="entry name" value="SNase_OB-fold_sf"/>
</dbReference>
<dbReference type="PANTHER" id="PTHR12302">
    <property type="entry name" value="EBNA2 BINDING PROTEIN P100"/>
    <property type="match status" value="1"/>
</dbReference>
<dbReference type="GO" id="GO:0006402">
    <property type="term" value="P:mRNA catabolic process"/>
    <property type="evidence" value="ECO:0007669"/>
    <property type="project" value="UniProtKB-UniRule"/>
</dbReference>
<evidence type="ECO:0000256" key="3">
    <source>
        <dbReference type="ARBA" id="ARBA00022737"/>
    </source>
</evidence>
<feature type="domain" description="TNase-like" evidence="5">
    <location>
        <begin position="389"/>
        <end position="538"/>
    </location>
</feature>
<name>A0A7S2UEN5_9STRA</name>
<comment type="subcellular location">
    <subcellularLocation>
        <location evidence="1 4">Cytoplasm</location>
    </subcellularLocation>
</comment>
<dbReference type="PROSITE" id="PS50830">
    <property type="entry name" value="TNASE_3"/>
    <property type="match status" value="3"/>
</dbReference>
<dbReference type="InterPro" id="IPR016071">
    <property type="entry name" value="Staphylococal_nuclease_OB-fold"/>
</dbReference>
<dbReference type="GO" id="GO:0031047">
    <property type="term" value="P:regulatory ncRNA-mediated gene silencing"/>
    <property type="evidence" value="ECO:0007669"/>
    <property type="project" value="UniProtKB-UniRule"/>
</dbReference>
<reference evidence="6" key="1">
    <citation type="submission" date="2021-01" db="EMBL/GenBank/DDBJ databases">
        <authorList>
            <person name="Corre E."/>
            <person name="Pelletier E."/>
            <person name="Niang G."/>
            <person name="Scheremetjew M."/>
            <person name="Finn R."/>
            <person name="Kale V."/>
            <person name="Holt S."/>
            <person name="Cochrane G."/>
            <person name="Meng A."/>
            <person name="Brown T."/>
            <person name="Cohen L."/>
        </authorList>
    </citation>
    <scope>NUCLEOTIDE SEQUENCE</scope>
    <source>
        <strain evidence="6">CCMP2084</strain>
    </source>
</reference>
<proteinExistence type="predicted"/>
<dbReference type="AlphaFoldDB" id="A0A7S2UEN5"/>
<evidence type="ECO:0000256" key="4">
    <source>
        <dbReference type="PIRNR" id="PIRNR017179"/>
    </source>
</evidence>
<dbReference type="InterPro" id="IPR016685">
    <property type="entry name" value="Silence_cplx_Nase-comp_TudorSN"/>
</dbReference>
<dbReference type="GO" id="GO:0004519">
    <property type="term" value="F:endonuclease activity"/>
    <property type="evidence" value="ECO:0007669"/>
    <property type="project" value="UniProtKB-KW"/>
</dbReference>
<sequence length="965" mass="104627">MSTVAVAAPSYSGPAILPERGVAKVKSVLSGDTVVLIGRAVTPQAKAPEIVFTLERITAPRVASKANDNVDEPGAFAGREWLRALTVGKNVMFETRKQGASAGDRVYGLLFLQGTECVPQTSANLNLAVECVRNGHATPKVFGDSYMHSDSPVPDASDEATDANGNVHVMEGADPVADAVRDYERQLQLAFQEAKAAGLGVHGPAPLVRTMKNAGDDFQTLELVEKTQKLCSGSSVKCVIEHIFDGSRFRCIVTDDDMATAGLQYSSFTLILAGVAAPRIANARLETSTEPFGDEAREFVQVRLLHRELNISLHGTDKSGVCAVGTVHHPRGNIAVELLKNGLARISEWSARMMNTNDLPALRIAEINAKRAQLKVWQHYEAPSLSGASEISGTVMEVLTGDTVSILPAGQIYDSEAKLQKVSLASIRAPRLGNEKYGKPDEPYAYECKDRLRVLTVGKEVKVDIHYERDIPMGENTEKRQFGTISSGKREDVGEVLVAEGLAVTQRHRDDDEKSPRYDELCAAENDAKTGKKGVHSVKEYGRRTVNDLTNPQKAKAYSGSLMRAGPLKAIVDYVFNGSRFKLLVPSENCYVMFALENLRCPQPSPNPGARAVKPAEPFGDISKRHARSTLMQRTVEITCTGVTMGGVITGDLMVGQGGQRRDFCLEMISSGLATVDQRKIDYGEAPRKIVEAQTAAQNNRVGIWSLEQEKRTEAPSRSTLKAKEEIATVRLSEIRSGNHVFLHIVGSEAAKVVDESMKLFTSTNGTGGAPCDIKVGKVVAALFDDGTGKSWYRAKILERKGPKAKVLYLDHGNVGMVSAAAQLRPLDPPLSTDRIPAVAKEAQLALIKVRSLDDDEGVEAARMLQQLCWGKNLTARIHCEVEGKLVVTLSDAMDPTPTVNERLVSAGLARAPKPMDVEMVTSKMSDGQSIVSLADDLKAAQDDARKSRIGMWRYGDVGDEDEEE</sequence>
<dbReference type="GO" id="GO:0016787">
    <property type="term" value="F:hydrolase activity"/>
    <property type="evidence" value="ECO:0007669"/>
    <property type="project" value="UniProtKB-KW"/>
</dbReference>
<dbReference type="GO" id="GO:0031332">
    <property type="term" value="C:RNAi effector complex"/>
    <property type="evidence" value="ECO:0007669"/>
    <property type="project" value="InterPro"/>
</dbReference>
<evidence type="ECO:0000256" key="1">
    <source>
        <dbReference type="ARBA" id="ARBA00004496"/>
    </source>
</evidence>
<dbReference type="Pfam" id="PF00567">
    <property type="entry name" value="TUDOR"/>
    <property type="match status" value="1"/>
</dbReference>
<feature type="domain" description="TNase-like" evidence="5">
    <location>
        <begin position="566"/>
        <end position="707"/>
    </location>
</feature>
<dbReference type="PANTHER" id="PTHR12302:SF2">
    <property type="entry name" value="STAPHYLOCOCCAL NUCLEASE DOMAIN-CONTAINING PROTEIN 1"/>
    <property type="match status" value="1"/>
</dbReference>
<dbReference type="EMBL" id="HBHQ01013715">
    <property type="protein sequence ID" value="CAD9817304.1"/>
    <property type="molecule type" value="Transcribed_RNA"/>
</dbReference>
<keyword evidence="2 4" id="KW-0963">Cytoplasm</keyword>
<dbReference type="InterPro" id="IPR002999">
    <property type="entry name" value="Tudor"/>
</dbReference>
<organism evidence="6">
    <name type="scientific">Attheya septentrionalis</name>
    <dbReference type="NCBI Taxonomy" id="420275"/>
    <lineage>
        <taxon>Eukaryota</taxon>
        <taxon>Sar</taxon>
        <taxon>Stramenopiles</taxon>
        <taxon>Ochrophyta</taxon>
        <taxon>Bacillariophyta</taxon>
        <taxon>Coscinodiscophyceae</taxon>
        <taxon>Chaetocerotophycidae</taxon>
        <taxon>Chaetocerotales</taxon>
        <taxon>Attheyaceae</taxon>
        <taxon>Attheya</taxon>
    </lineage>
</organism>
<dbReference type="PIRSF" id="PIRSF017179">
    <property type="entry name" value="RISC-Tudor-SN"/>
    <property type="match status" value="1"/>
</dbReference>
<dbReference type="Gene3D" id="2.30.30.140">
    <property type="match status" value="1"/>
</dbReference>
<feature type="domain" description="TNase-like" evidence="5">
    <location>
        <begin position="234"/>
        <end position="379"/>
    </location>
</feature>
<dbReference type="GO" id="GO:0003723">
    <property type="term" value="F:RNA binding"/>
    <property type="evidence" value="ECO:0007669"/>
    <property type="project" value="UniProtKB-UniRule"/>
</dbReference>
<dbReference type="SMART" id="SM00333">
    <property type="entry name" value="TUDOR"/>
    <property type="match status" value="1"/>
</dbReference>
<accession>A0A7S2UEN5</accession>
<evidence type="ECO:0000256" key="2">
    <source>
        <dbReference type="ARBA" id="ARBA00022490"/>
    </source>
</evidence>
<dbReference type="Pfam" id="PF00565">
    <property type="entry name" value="SNase"/>
    <property type="match status" value="3"/>
</dbReference>
<protein>
    <recommendedName>
        <fullName evidence="5">TNase-like domain-containing protein</fullName>
    </recommendedName>
</protein>
<evidence type="ECO:0000313" key="6">
    <source>
        <dbReference type="EMBL" id="CAD9817304.1"/>
    </source>
</evidence>
<dbReference type="SMART" id="SM00318">
    <property type="entry name" value="SNc"/>
    <property type="match status" value="4"/>
</dbReference>
<dbReference type="GO" id="GO:0005829">
    <property type="term" value="C:cytosol"/>
    <property type="evidence" value="ECO:0007669"/>
    <property type="project" value="UniProtKB-UniRule"/>
</dbReference>
<dbReference type="Gene3D" id="2.40.50.90">
    <property type="match status" value="5"/>
</dbReference>